<dbReference type="AlphaFoldDB" id="A0A7Z6MXW5"/>
<dbReference type="EMBL" id="QRBA01000005">
    <property type="protein sequence ID" value="RDS91058.1"/>
    <property type="molecule type" value="Genomic_DNA"/>
</dbReference>
<evidence type="ECO:0000313" key="2">
    <source>
        <dbReference type="Proteomes" id="UP000255541"/>
    </source>
</evidence>
<reference evidence="1 2" key="1">
    <citation type="submission" date="2018-07" db="EMBL/GenBank/DDBJ databases">
        <title>Draft Genome Sequence of Pseudomonas fluorescens AHK-1 associated with canker disease of kiwifruit.</title>
        <authorList>
            <person name="Wu Z."/>
        </authorList>
    </citation>
    <scope>NUCLEOTIDE SEQUENCE [LARGE SCALE GENOMIC DNA]</scope>
    <source>
        <strain evidence="1 2">AHK-1</strain>
    </source>
</reference>
<name>A0A7Z6MXW5_PSEFL</name>
<gene>
    <name evidence="1" type="ORF">DL347_10050</name>
</gene>
<accession>A0A7Z6MXW5</accession>
<organism evidence="1 2">
    <name type="scientific">Pseudomonas fluorescens</name>
    <dbReference type="NCBI Taxonomy" id="294"/>
    <lineage>
        <taxon>Bacteria</taxon>
        <taxon>Pseudomonadati</taxon>
        <taxon>Pseudomonadota</taxon>
        <taxon>Gammaproteobacteria</taxon>
        <taxon>Pseudomonadales</taxon>
        <taxon>Pseudomonadaceae</taxon>
        <taxon>Pseudomonas</taxon>
    </lineage>
</organism>
<dbReference type="Proteomes" id="UP000255541">
    <property type="component" value="Unassembled WGS sequence"/>
</dbReference>
<comment type="caution">
    <text evidence="1">The sequence shown here is derived from an EMBL/GenBank/DDBJ whole genome shotgun (WGS) entry which is preliminary data.</text>
</comment>
<sequence length="52" mass="5838">MANLLKSTSNELDIEKFRKYPSLLSNVQLTSQLLVKCLAKTTQGIDKISNLQ</sequence>
<evidence type="ECO:0000313" key="1">
    <source>
        <dbReference type="EMBL" id="RDS91058.1"/>
    </source>
</evidence>
<proteinExistence type="predicted"/>
<protein>
    <submittedName>
        <fullName evidence="1">Type III secretion system rspB</fullName>
    </submittedName>
</protein>